<protein>
    <recommendedName>
        <fullName evidence="1">Piwi domain-containing protein</fullName>
    </recommendedName>
</protein>
<dbReference type="SUPFAM" id="SSF53098">
    <property type="entry name" value="Ribonuclease H-like"/>
    <property type="match status" value="1"/>
</dbReference>
<sequence>LLSTGNFQMESEFKNLQINKTPSSTQKRPLESNVYKVRTAESCVVHRYIVKLERSVVSGKGAVKKHLTTSGPDPLRIIKSSITRAAIHHMLSVDEYKDGTFVYDLNDKLYSNVVLTDSELTKEIPVSSLNVSTEEKRIVLHDSKSIFVTLKSDGGLSNIPSKINSCDCEDNDIINFYSSLLKSAAPTDKFIQLRGGKLFDITTLKLIGYGIERAKGVKLGTKLIGKEELSIAVDVDGKEGSFYKPQSLLWSILDYFECSEDQLRREFGNYNKMKKLERFIRGTPARLETTDRVFTISGLMWEGEEGRRYLLKWSQVRKSEDLSKYDNDPVVMEVNVNEGKFTYTYYPLSSLHLLPYTRVPLSKQDRINPPKHPPADVRYVSIKEARANIKIDHQNSNLKGFSTEIATRPVYPMSEILPAPTISAPRNGQMSALNVDPIKHHYDSNPFQFVVPAHIRRFQVVYDVREIKEEEARKFFDQIIEVCRQKGLTADKASFCGVGEEEELKNGLKSLEAGSIVIAIGFKNDHDSLKFLEYKWKVVNQHVMKRSVLNIIKASGKETLHNIVKKINEKCGGSNIEVQSPAECASLFPSRTDPNAGSSLIVGMDVCHGDPISNYLLLRGFKPDPSIIGMYTGDFIPTQGRRESVPDAVMSDHGKYLMEKFRLNHGRLPDNVILVRDGVSKSQYDMALSEFAAFMEGVRSVTSADYSPREMLIIVTKEHNIRLFDKVNGRICNPMAGTLVDSEIVSPFRPEFLLIPHNAFAGTAKAILVTVLKGGEKDLRKFPSDALREIEFFIHSLCFLHGICDKPPGSPEPVSVAHDLAERGMNLAKELKFRTGEQLSVNELERELRARGTAFEGVKITA</sequence>
<keyword evidence="3" id="KW-1185">Reference proteome</keyword>
<name>A0AAN5CZW0_9BILA</name>
<evidence type="ECO:0000313" key="3">
    <source>
        <dbReference type="Proteomes" id="UP001328107"/>
    </source>
</evidence>
<accession>A0AAN5CZW0</accession>
<dbReference type="AlphaFoldDB" id="A0AAN5CZW0"/>
<feature type="non-terminal residue" evidence="2">
    <location>
        <position position="1"/>
    </location>
</feature>
<proteinExistence type="predicted"/>
<dbReference type="PROSITE" id="PS50822">
    <property type="entry name" value="PIWI"/>
    <property type="match status" value="1"/>
</dbReference>
<dbReference type="InterPro" id="IPR003165">
    <property type="entry name" value="Piwi"/>
</dbReference>
<dbReference type="PANTHER" id="PTHR22891">
    <property type="entry name" value="EUKARYOTIC TRANSLATION INITIATION FACTOR 2C"/>
    <property type="match status" value="1"/>
</dbReference>
<comment type="caution">
    <text evidence="2">The sequence shown here is derived from an EMBL/GenBank/DDBJ whole genome shotgun (WGS) entry which is preliminary data.</text>
</comment>
<dbReference type="Gene3D" id="3.30.420.10">
    <property type="entry name" value="Ribonuclease H-like superfamily/Ribonuclease H"/>
    <property type="match status" value="1"/>
</dbReference>
<organism evidence="2 3">
    <name type="scientific">Pristionchus mayeri</name>
    <dbReference type="NCBI Taxonomy" id="1317129"/>
    <lineage>
        <taxon>Eukaryota</taxon>
        <taxon>Metazoa</taxon>
        <taxon>Ecdysozoa</taxon>
        <taxon>Nematoda</taxon>
        <taxon>Chromadorea</taxon>
        <taxon>Rhabditida</taxon>
        <taxon>Rhabditina</taxon>
        <taxon>Diplogasteromorpha</taxon>
        <taxon>Diplogasteroidea</taxon>
        <taxon>Neodiplogasteridae</taxon>
        <taxon>Pristionchus</taxon>
    </lineage>
</organism>
<dbReference type="Pfam" id="PF02171">
    <property type="entry name" value="Piwi"/>
    <property type="match status" value="1"/>
</dbReference>
<dbReference type="SMART" id="SM00950">
    <property type="entry name" value="Piwi"/>
    <property type="match status" value="1"/>
</dbReference>
<dbReference type="InterPro" id="IPR036397">
    <property type="entry name" value="RNaseH_sf"/>
</dbReference>
<dbReference type="InterPro" id="IPR012337">
    <property type="entry name" value="RNaseH-like_sf"/>
</dbReference>
<dbReference type="Proteomes" id="UP001328107">
    <property type="component" value="Unassembled WGS sequence"/>
</dbReference>
<dbReference type="Gene3D" id="3.40.50.2300">
    <property type="match status" value="1"/>
</dbReference>
<feature type="domain" description="Piwi" evidence="1">
    <location>
        <begin position="538"/>
        <end position="829"/>
    </location>
</feature>
<evidence type="ECO:0000313" key="2">
    <source>
        <dbReference type="EMBL" id="GMR53079.1"/>
    </source>
</evidence>
<gene>
    <name evidence="2" type="ORF">PMAYCL1PPCAC_23274</name>
</gene>
<evidence type="ECO:0000259" key="1">
    <source>
        <dbReference type="PROSITE" id="PS50822"/>
    </source>
</evidence>
<dbReference type="GO" id="GO:0003676">
    <property type="term" value="F:nucleic acid binding"/>
    <property type="evidence" value="ECO:0007669"/>
    <property type="project" value="InterPro"/>
</dbReference>
<dbReference type="EMBL" id="BTRK01000005">
    <property type="protein sequence ID" value="GMR53079.1"/>
    <property type="molecule type" value="Genomic_DNA"/>
</dbReference>
<reference evidence="3" key="1">
    <citation type="submission" date="2022-10" db="EMBL/GenBank/DDBJ databases">
        <title>Genome assembly of Pristionchus species.</title>
        <authorList>
            <person name="Yoshida K."/>
            <person name="Sommer R.J."/>
        </authorList>
    </citation>
    <scope>NUCLEOTIDE SEQUENCE [LARGE SCALE GENOMIC DNA]</scope>
    <source>
        <strain evidence="3">RS5460</strain>
    </source>
</reference>